<feature type="compositionally biased region" description="Polar residues" evidence="13">
    <location>
        <begin position="1215"/>
        <end position="1229"/>
    </location>
</feature>
<dbReference type="InterPro" id="IPR011990">
    <property type="entry name" value="TPR-like_helical_dom_sf"/>
</dbReference>
<dbReference type="InterPro" id="IPR043504">
    <property type="entry name" value="Peptidase_S1_PA_chymotrypsin"/>
</dbReference>
<dbReference type="InterPro" id="IPR051476">
    <property type="entry name" value="Bac_ResReg_Asp_Phosphatase"/>
</dbReference>
<dbReference type="SUPFAM" id="SSF50494">
    <property type="entry name" value="Trypsin-like serine proteases"/>
    <property type="match status" value="1"/>
</dbReference>
<keyword evidence="8" id="KW-0802">TPR repeat</keyword>
<comment type="function">
    <text evidence="10">Axonemal protein which is implicated in axonemal and/or peri-axonemal structure assembly and regulates flagellum assembly and beating and therefore sperm motility.</text>
</comment>
<evidence type="ECO:0000256" key="9">
    <source>
        <dbReference type="ARBA" id="ARBA00022825"/>
    </source>
</evidence>
<keyword evidence="6" id="KW-0677">Repeat</keyword>
<dbReference type="GO" id="GO:0005737">
    <property type="term" value="C:cytoplasm"/>
    <property type="evidence" value="ECO:0007669"/>
    <property type="project" value="UniProtKB-SubCell"/>
</dbReference>
<dbReference type="InterPro" id="IPR008256">
    <property type="entry name" value="Peptidase_S1B"/>
</dbReference>
<reference evidence="14" key="1">
    <citation type="submission" date="2020-04" db="EMBL/GenBank/DDBJ databases">
        <authorList>
            <person name="Alioto T."/>
            <person name="Alioto T."/>
            <person name="Gomez Garrido J."/>
        </authorList>
    </citation>
    <scope>NUCLEOTIDE SEQUENCE</scope>
    <source>
        <strain evidence="14">A484AB</strain>
    </source>
</reference>
<keyword evidence="4 11" id="KW-0645">Protease</keyword>
<proteinExistence type="inferred from homology"/>
<evidence type="ECO:0000256" key="10">
    <source>
        <dbReference type="ARBA" id="ARBA00044739"/>
    </source>
</evidence>
<dbReference type="GO" id="GO:0003341">
    <property type="term" value="P:cilium movement"/>
    <property type="evidence" value="ECO:0007669"/>
    <property type="project" value="TreeGrafter"/>
</dbReference>
<evidence type="ECO:0000256" key="13">
    <source>
        <dbReference type="SAM" id="MobiDB-lite"/>
    </source>
</evidence>
<organism evidence="14 15">
    <name type="scientific">Paramuricea clavata</name>
    <name type="common">Red gorgonian</name>
    <name type="synonym">Violescent sea-whip</name>
    <dbReference type="NCBI Taxonomy" id="317549"/>
    <lineage>
        <taxon>Eukaryota</taxon>
        <taxon>Metazoa</taxon>
        <taxon>Cnidaria</taxon>
        <taxon>Anthozoa</taxon>
        <taxon>Octocorallia</taxon>
        <taxon>Malacalcyonacea</taxon>
        <taxon>Plexauridae</taxon>
        <taxon>Paramuricea</taxon>
    </lineage>
</organism>
<evidence type="ECO:0000256" key="12">
    <source>
        <dbReference type="SAM" id="Coils"/>
    </source>
</evidence>
<keyword evidence="7 11" id="KW-0378">Hydrolase</keyword>
<evidence type="ECO:0000256" key="6">
    <source>
        <dbReference type="ARBA" id="ARBA00022737"/>
    </source>
</evidence>
<evidence type="ECO:0000313" key="15">
    <source>
        <dbReference type="Proteomes" id="UP001152795"/>
    </source>
</evidence>
<comment type="caution">
    <text evidence="14">The sequence shown here is derived from an EMBL/GenBank/DDBJ whole genome shotgun (WGS) entry which is preliminary data.</text>
</comment>
<dbReference type="EC" id="3.4.21.-" evidence="11"/>
<dbReference type="PANTHER" id="PTHR46630">
    <property type="entry name" value="TETRATRICOPEPTIDE REPEAT PROTEIN 29"/>
    <property type="match status" value="1"/>
</dbReference>
<dbReference type="EMBL" id="CACRXK020002933">
    <property type="protein sequence ID" value="CAB3996724.1"/>
    <property type="molecule type" value="Genomic_DNA"/>
</dbReference>
<evidence type="ECO:0000256" key="3">
    <source>
        <dbReference type="ARBA" id="ARBA00022490"/>
    </source>
</evidence>
<dbReference type="GO" id="GO:0005929">
    <property type="term" value="C:cilium"/>
    <property type="evidence" value="ECO:0007669"/>
    <property type="project" value="TreeGrafter"/>
</dbReference>
<keyword evidence="9 11" id="KW-0720">Serine protease</keyword>
<feature type="region of interest" description="Disordered" evidence="13">
    <location>
        <begin position="1128"/>
        <end position="1151"/>
    </location>
</feature>
<feature type="region of interest" description="Disordered" evidence="13">
    <location>
        <begin position="733"/>
        <end position="765"/>
    </location>
</feature>
<dbReference type="PROSITE" id="PS50005">
    <property type="entry name" value="TPR"/>
    <property type="match status" value="12"/>
</dbReference>
<feature type="coiled-coil region" evidence="12">
    <location>
        <begin position="1"/>
        <end position="28"/>
    </location>
</feature>
<dbReference type="PANTHER" id="PTHR46630:SF1">
    <property type="entry name" value="TETRATRICOPEPTIDE REPEAT PROTEIN 29"/>
    <property type="match status" value="1"/>
</dbReference>
<dbReference type="Pfam" id="PF13176">
    <property type="entry name" value="TPR_7"/>
    <property type="match status" value="1"/>
</dbReference>
<dbReference type="PRINTS" id="PR00839">
    <property type="entry name" value="V8PROTEASE"/>
</dbReference>
<evidence type="ECO:0000256" key="7">
    <source>
        <dbReference type="ARBA" id="ARBA00022801"/>
    </source>
</evidence>
<feature type="region of interest" description="Disordered" evidence="13">
    <location>
        <begin position="1208"/>
        <end position="1231"/>
    </location>
</feature>
<evidence type="ECO:0000256" key="8">
    <source>
        <dbReference type="ARBA" id="ARBA00022803"/>
    </source>
</evidence>
<comment type="subcellular location">
    <subcellularLocation>
        <location evidence="1">Cytoplasm</location>
    </subcellularLocation>
</comment>
<evidence type="ECO:0000256" key="5">
    <source>
        <dbReference type="ARBA" id="ARBA00022729"/>
    </source>
</evidence>
<feature type="compositionally biased region" description="Low complexity" evidence="13">
    <location>
        <begin position="1131"/>
        <end position="1151"/>
    </location>
</feature>
<feature type="coiled-coil region" evidence="12">
    <location>
        <begin position="64"/>
        <end position="164"/>
    </location>
</feature>
<dbReference type="SUPFAM" id="SSF48452">
    <property type="entry name" value="TPR-like"/>
    <property type="match status" value="4"/>
</dbReference>
<dbReference type="Gene3D" id="2.40.10.10">
    <property type="entry name" value="Trypsin-like serine proteases"/>
    <property type="match status" value="2"/>
</dbReference>
<protein>
    <recommendedName>
        <fullName evidence="11">Serine protease</fullName>
        <ecNumber evidence="11">3.4.21.-</ecNumber>
    </recommendedName>
</protein>
<name>A0A7D9HZP8_PARCT</name>
<dbReference type="Proteomes" id="UP001152795">
    <property type="component" value="Unassembled WGS sequence"/>
</dbReference>
<comment type="similarity">
    <text evidence="2 11">Belongs to the peptidase S1B family.</text>
</comment>
<evidence type="ECO:0000256" key="11">
    <source>
        <dbReference type="RuleBase" id="RU004296"/>
    </source>
</evidence>
<dbReference type="Pfam" id="PF13181">
    <property type="entry name" value="TPR_8"/>
    <property type="match status" value="2"/>
</dbReference>
<dbReference type="InterPro" id="IPR019734">
    <property type="entry name" value="TPR_rpt"/>
</dbReference>
<gene>
    <name evidence="14" type="ORF">PACLA_8A047781</name>
</gene>
<dbReference type="PROSITE" id="PS50293">
    <property type="entry name" value="TPR_REGION"/>
    <property type="match status" value="5"/>
</dbReference>
<dbReference type="InterPro" id="IPR009003">
    <property type="entry name" value="Peptidase_S1_PA"/>
</dbReference>
<evidence type="ECO:0000256" key="1">
    <source>
        <dbReference type="ARBA" id="ARBA00004496"/>
    </source>
</evidence>
<dbReference type="OrthoDB" id="421075at2759"/>
<evidence type="ECO:0000313" key="14">
    <source>
        <dbReference type="EMBL" id="CAB3996724.1"/>
    </source>
</evidence>
<dbReference type="SMART" id="SM00028">
    <property type="entry name" value="TPR"/>
    <property type="match status" value="15"/>
</dbReference>
<accession>A0A7D9HZP8</accession>
<keyword evidence="12" id="KW-0175">Coiled coil</keyword>
<dbReference type="Pfam" id="PF13424">
    <property type="entry name" value="TPR_12"/>
    <property type="match status" value="5"/>
</dbReference>
<keyword evidence="5" id="KW-0732">Signal</keyword>
<feature type="coiled-coil region" evidence="12">
    <location>
        <begin position="264"/>
        <end position="324"/>
    </location>
</feature>
<keyword evidence="3" id="KW-0963">Cytoplasm</keyword>
<dbReference type="Pfam" id="PF13365">
    <property type="entry name" value="Trypsin_2"/>
    <property type="match status" value="1"/>
</dbReference>
<dbReference type="Gene3D" id="1.25.40.10">
    <property type="entry name" value="Tetratricopeptide repeat domain"/>
    <property type="match status" value="5"/>
</dbReference>
<evidence type="ECO:0000256" key="2">
    <source>
        <dbReference type="ARBA" id="ARBA00008764"/>
    </source>
</evidence>
<dbReference type="GO" id="GO:0006508">
    <property type="term" value="P:proteolysis"/>
    <property type="evidence" value="ECO:0007669"/>
    <property type="project" value="UniProtKB-KW"/>
</dbReference>
<evidence type="ECO:0000256" key="4">
    <source>
        <dbReference type="ARBA" id="ARBA00022670"/>
    </source>
</evidence>
<sequence>MEQECENKQQLEEYHDKYQIQRETESNEKALENAKVRADQIQETTEYLKLGDACRLMNQFQMAIKYYEEALEIVKERKDEALETTAYLALGLVYRLNNQFQTAIEYYEKALEIAKERYDQAQETTTYLRLGDVYRLNNQFQMAIEYCQQALEIAKERKDQAQDTTAYIGLGHAYRRSNQFQTAIEYYEQALEIAKERKNQDQKTMAYLGLGLACRMNNQFQMANEYYETALEIAKEGKDEALETTAYLGLGLVYRLNNQFQTAIEYYKKALEIAKERYDQAQETTAYLRLGDACRLNNQFQMAIEYCQQALEIAKERKDQAQETTAYIGLGHAYRRSNQFQTAIEYYEHALEIAKERKDQDQKTTAYLRLGYAYRMINQSQTAIEYYVQALEIAKERKDQDQETTAYLRLGNVYIHRQINQFQTAIEYYEQALEIAKERKDQAQEITAYLGLGRAYRRSNQFQTAIEYYEQALKTAKERKDQAYETKACLRLGRAYKLNNQFQTALEHYAKAMKIAEELEDKHYESIARNASEKILRITGSVDEDKSNTNSIQNSTSSNNARLQDQTVDNIQETEAEELHDKGCKLDATVKSCLEVQENSYDLGERKEEAKNAYLMLGDNYQELKQHEEAIESYQKTLDISKELRDKEMQIVAIQRLGTLYLTLASVCSKECDYGQAVHWYKKVLDISGTERDEVHLLHEKALIGLGVAWLNLEDTEKAIEYISEAKRFAVKKADTDSENSETTHDNINSAEQKPPPSPVPDLGGKEENVLLLQEIKPVTERWAQVDALIEEMCNPSTTERLTSEKLVTMEKYIKEIAPSYVYTRQISVEEPFTKNVRKAMSDNVKNSAYTRLFGKNDHKLGRKDGNLVNGDQEIFNFARDEVFKNASTKRPARLNETLTSSMRSIGQIKCGNVRGTCFLVTDQLVLTNYHVYRMIETERNESENSSLPITVLFDYFHAEHMENVVVEAEVDEEQDPKLSNPYVDYKFFRLKQNEGLADRVPLGPMVRNWQLSDGRVVILGHPEGKELQDEVCIVVGYREMHETIRKRHEQCNGVHMTNAQLLHKTEEFQGRLSYDTTFFSGASGSPVFEMNGNIVAMHTQGYQLEILEDDTPNQSKNVWNHELENGPNAQQESVSNQEQENVPNQEQENVPNQKQENVLNQEQGNVPNQEQCGIPDQKQENIPNQEQQNVCNQEQENVLNQELEDVPNQDHKNVPNQEQESGPNQKQENISKKRKYSLMEFGVQFLSICRDLRRWHGENIVKKIFPNYKLNPGEEPMDTT</sequence>
<keyword evidence="15" id="KW-1185">Reference proteome</keyword>
<dbReference type="GO" id="GO:0008236">
    <property type="term" value="F:serine-type peptidase activity"/>
    <property type="evidence" value="ECO:0007669"/>
    <property type="project" value="UniProtKB-KW"/>
</dbReference>
<feature type="coiled-coil region" evidence="12">
    <location>
        <begin position="419"/>
        <end position="486"/>
    </location>
</feature>